<protein>
    <submittedName>
        <fullName evidence="3">Murein DD-endopeptidase MepM and murein hydrolase activator NlpD, contain LysM domain</fullName>
    </submittedName>
</protein>
<dbReference type="STRING" id="1121442.SAMN02745702_01378"/>
<evidence type="ECO:0000256" key="1">
    <source>
        <dbReference type="ARBA" id="ARBA00022729"/>
    </source>
</evidence>
<sequence>MKKFLIYTLILIVLAAAAFGFVAYFKDTDAPKLALTPDKGYIGTEAPFVLEVQDPITGIKEISVVASQGDKSISLLSVTSFADPLHSSLEFDLSKSGFKNGSLTISVTATDRSIYNMGKGNTSIKQWKFDLDTEKPRILVLSRQHNIARGGTTAITYTVNEPVSKSGIQVKGHFFPGYQQPSGAYLCFFAYPQDLTEEEFQPALIATDKAGNSSRGSFYYHTINKKFRHDVINLPDRFLNAKMPQFEDDFPDAKTQLERYLLVNRELRVKNRARMRVLGQQTLHTPQWAGRFLRLPNAANRARFGDRRIYRYHDKDVDHQTHLGIDLASIRNAKVPAANSGKIVFTGFFGIYGDTVIIDHGCGLMTLYAHLSQIGVNTGDTVNRGDIIARTGATGLAGGDHLHFGVFVGGIPVDPIEWWDARWIKNNIQTKLDLAKSGKAAD</sequence>
<proteinExistence type="predicted"/>
<feature type="domain" description="M23ase beta-sheet core" evidence="2">
    <location>
        <begin position="321"/>
        <end position="415"/>
    </location>
</feature>
<dbReference type="GO" id="GO:0004222">
    <property type="term" value="F:metalloendopeptidase activity"/>
    <property type="evidence" value="ECO:0007669"/>
    <property type="project" value="TreeGrafter"/>
</dbReference>
<dbReference type="PANTHER" id="PTHR21666:SF289">
    <property type="entry name" value="L-ALA--D-GLU ENDOPEPTIDASE"/>
    <property type="match status" value="1"/>
</dbReference>
<keyword evidence="4" id="KW-1185">Reference proteome</keyword>
<evidence type="ECO:0000313" key="4">
    <source>
        <dbReference type="Proteomes" id="UP000189733"/>
    </source>
</evidence>
<dbReference type="RefSeq" id="WP_200803638.1">
    <property type="nucleotide sequence ID" value="NZ_FUYA01000004.1"/>
</dbReference>
<keyword evidence="1" id="KW-0732">Signal</keyword>
<dbReference type="EMBL" id="FUYA01000004">
    <property type="protein sequence ID" value="SKA70960.1"/>
    <property type="molecule type" value="Genomic_DNA"/>
</dbReference>
<gene>
    <name evidence="3" type="ORF">SAMN02745702_01378</name>
</gene>
<dbReference type="Pfam" id="PF01551">
    <property type="entry name" value="Peptidase_M23"/>
    <property type="match status" value="1"/>
</dbReference>
<dbReference type="Gene3D" id="2.70.70.10">
    <property type="entry name" value="Glucose Permease (Domain IIA)"/>
    <property type="match status" value="1"/>
</dbReference>
<dbReference type="InterPro" id="IPR016047">
    <property type="entry name" value="M23ase_b-sheet_dom"/>
</dbReference>
<dbReference type="CDD" id="cd12797">
    <property type="entry name" value="M23_peptidase"/>
    <property type="match status" value="1"/>
</dbReference>
<dbReference type="PANTHER" id="PTHR21666">
    <property type="entry name" value="PEPTIDASE-RELATED"/>
    <property type="match status" value="1"/>
</dbReference>
<dbReference type="InterPro" id="IPR050570">
    <property type="entry name" value="Cell_wall_metabolism_enzyme"/>
</dbReference>
<evidence type="ECO:0000313" key="3">
    <source>
        <dbReference type="EMBL" id="SKA70960.1"/>
    </source>
</evidence>
<keyword evidence="3" id="KW-0378">Hydrolase</keyword>
<evidence type="ECO:0000259" key="2">
    <source>
        <dbReference type="Pfam" id="PF01551"/>
    </source>
</evidence>
<reference evidence="3 4" key="1">
    <citation type="submission" date="2017-02" db="EMBL/GenBank/DDBJ databases">
        <authorList>
            <person name="Peterson S.W."/>
        </authorList>
    </citation>
    <scope>NUCLEOTIDE SEQUENCE [LARGE SCALE GENOMIC DNA]</scope>
    <source>
        <strain evidence="3 4">DSM 18034</strain>
    </source>
</reference>
<organism evidence="3 4">
    <name type="scientific">Desulfobaculum bizertense DSM 18034</name>
    <dbReference type="NCBI Taxonomy" id="1121442"/>
    <lineage>
        <taxon>Bacteria</taxon>
        <taxon>Pseudomonadati</taxon>
        <taxon>Thermodesulfobacteriota</taxon>
        <taxon>Desulfovibrionia</taxon>
        <taxon>Desulfovibrionales</taxon>
        <taxon>Desulfovibrionaceae</taxon>
        <taxon>Desulfobaculum</taxon>
    </lineage>
</organism>
<dbReference type="InterPro" id="IPR011055">
    <property type="entry name" value="Dup_hybrid_motif"/>
</dbReference>
<dbReference type="AlphaFoldDB" id="A0A1T4W140"/>
<name>A0A1T4W140_9BACT</name>
<dbReference type="SUPFAM" id="SSF51261">
    <property type="entry name" value="Duplicated hybrid motif"/>
    <property type="match status" value="1"/>
</dbReference>
<accession>A0A1T4W140</accession>
<dbReference type="Proteomes" id="UP000189733">
    <property type="component" value="Unassembled WGS sequence"/>
</dbReference>